<proteinExistence type="predicted"/>
<name>A0AAV4WEZ2_9ARAC</name>
<evidence type="ECO:0000256" key="1">
    <source>
        <dbReference type="SAM" id="MobiDB-lite"/>
    </source>
</evidence>
<keyword evidence="3" id="KW-1185">Reference proteome</keyword>
<organism evidence="2 3">
    <name type="scientific">Caerostris darwini</name>
    <dbReference type="NCBI Taxonomy" id="1538125"/>
    <lineage>
        <taxon>Eukaryota</taxon>
        <taxon>Metazoa</taxon>
        <taxon>Ecdysozoa</taxon>
        <taxon>Arthropoda</taxon>
        <taxon>Chelicerata</taxon>
        <taxon>Arachnida</taxon>
        <taxon>Araneae</taxon>
        <taxon>Araneomorphae</taxon>
        <taxon>Entelegynae</taxon>
        <taxon>Araneoidea</taxon>
        <taxon>Araneidae</taxon>
        <taxon>Caerostris</taxon>
    </lineage>
</organism>
<protein>
    <submittedName>
        <fullName evidence="2">Uncharacterized protein</fullName>
    </submittedName>
</protein>
<evidence type="ECO:0000313" key="3">
    <source>
        <dbReference type="Proteomes" id="UP001054837"/>
    </source>
</evidence>
<evidence type="ECO:0000313" key="2">
    <source>
        <dbReference type="EMBL" id="GIY80178.1"/>
    </source>
</evidence>
<dbReference type="Proteomes" id="UP001054837">
    <property type="component" value="Unassembled WGS sequence"/>
</dbReference>
<dbReference type="EMBL" id="BPLQ01014489">
    <property type="protein sequence ID" value="GIY80178.1"/>
    <property type="molecule type" value="Genomic_DNA"/>
</dbReference>
<accession>A0AAV4WEZ2</accession>
<dbReference type="AlphaFoldDB" id="A0AAV4WEZ2"/>
<comment type="caution">
    <text evidence="2">The sequence shown here is derived from an EMBL/GenBank/DDBJ whole genome shotgun (WGS) entry which is preliminary data.</text>
</comment>
<sequence length="113" mass="12980">MNRGKPNEIQTSISHIDILFQKSALGRRPPSTNKHGTRFYSKFEFIPPPPPTKRGKIGTAPNLIKPTPPLINYPFLPISKERSRKQHRRILNPSFSFGRYTYPNINPMPDKQA</sequence>
<gene>
    <name evidence="2" type="ORF">CDAR_388281</name>
</gene>
<feature type="region of interest" description="Disordered" evidence="1">
    <location>
        <begin position="25"/>
        <end position="63"/>
    </location>
</feature>
<reference evidence="2 3" key="1">
    <citation type="submission" date="2021-06" db="EMBL/GenBank/DDBJ databases">
        <title>Caerostris darwini draft genome.</title>
        <authorList>
            <person name="Kono N."/>
            <person name="Arakawa K."/>
        </authorList>
    </citation>
    <scope>NUCLEOTIDE SEQUENCE [LARGE SCALE GENOMIC DNA]</scope>
</reference>